<proteinExistence type="predicted"/>
<dbReference type="GO" id="GO:0008713">
    <property type="term" value="F:ADP-heptose-lipopolysaccharide heptosyltransferase activity"/>
    <property type="evidence" value="ECO:0007669"/>
    <property type="project" value="TreeGrafter"/>
</dbReference>
<dbReference type="OrthoDB" id="9797795at2"/>
<dbReference type="GO" id="GO:0005829">
    <property type="term" value="C:cytosol"/>
    <property type="evidence" value="ECO:0007669"/>
    <property type="project" value="TreeGrafter"/>
</dbReference>
<sequence>MQLDNIRKIVVFRALQLGDLLCAIPAIRALRCHWPQASITLVGLPWAEQLTQRFPMYFDAVERFPGYPGLPEQPYAVQDLPNFLARMQTEKFDLALQMQGDGTLVNPLVELFGAAQAAGFYTETSYRPPGDLFIPYPSHVHEVCRHLLLMQHLDIPHQGLDLEFPLTDKDHADLEALDLPVQPGGYVCIHPGSRAAWRQWPTLAFANMADRCAESGYDVVITGTKEEMPIVKQVAQSMRNTPIVAAGKTSLGALAVLIKHAKAILSNCTGTSHLASALGTPGVVISMDGEPNRWRPINKSALATIDWIKTPDLSLVAEALLNKLTMPLAIEQLVDGV</sequence>
<reference evidence="3 4" key="1">
    <citation type="submission" date="2016-10" db="EMBL/GenBank/DDBJ databases">
        <authorList>
            <person name="de Groot N.N."/>
        </authorList>
    </citation>
    <scope>NUCLEOTIDE SEQUENCE [LARGE SCALE GENOMIC DNA]</scope>
    <source>
        <strain evidence="3 4">RK1</strain>
    </source>
</reference>
<accession>A0A1I3USQ5</accession>
<dbReference type="AlphaFoldDB" id="A0A1I3USQ5"/>
<dbReference type="Gene3D" id="3.40.50.2000">
    <property type="entry name" value="Glycogen Phosphorylase B"/>
    <property type="match status" value="2"/>
</dbReference>
<dbReference type="InterPro" id="IPR002201">
    <property type="entry name" value="Glyco_trans_9"/>
</dbReference>
<evidence type="ECO:0000313" key="3">
    <source>
        <dbReference type="EMBL" id="SFJ86000.1"/>
    </source>
</evidence>
<evidence type="ECO:0000256" key="2">
    <source>
        <dbReference type="ARBA" id="ARBA00022679"/>
    </source>
</evidence>
<gene>
    <name evidence="3" type="ORF">SAMN05444682_11545</name>
</gene>
<organism evidence="3 4">
    <name type="scientific">Parapedobacter indicus</name>
    <dbReference type="NCBI Taxonomy" id="1477437"/>
    <lineage>
        <taxon>Bacteria</taxon>
        <taxon>Pseudomonadati</taxon>
        <taxon>Bacteroidota</taxon>
        <taxon>Sphingobacteriia</taxon>
        <taxon>Sphingobacteriales</taxon>
        <taxon>Sphingobacteriaceae</taxon>
        <taxon>Parapedobacter</taxon>
    </lineage>
</organism>
<dbReference type="PANTHER" id="PTHR30160">
    <property type="entry name" value="TETRAACYLDISACCHARIDE 4'-KINASE-RELATED"/>
    <property type="match status" value="1"/>
</dbReference>
<dbReference type="EMBL" id="FOQO01000015">
    <property type="protein sequence ID" value="SFJ86000.1"/>
    <property type="molecule type" value="Genomic_DNA"/>
</dbReference>
<evidence type="ECO:0000256" key="1">
    <source>
        <dbReference type="ARBA" id="ARBA00022676"/>
    </source>
</evidence>
<dbReference type="STRING" id="1477437.SAMN05444682_11545"/>
<protein>
    <submittedName>
        <fullName evidence="3">ADP-heptose:LPS heptosyltransferase</fullName>
    </submittedName>
</protein>
<dbReference type="PANTHER" id="PTHR30160:SF1">
    <property type="entry name" value="LIPOPOLYSACCHARIDE 1,2-N-ACETYLGLUCOSAMINETRANSFERASE-RELATED"/>
    <property type="match status" value="1"/>
</dbReference>
<dbReference type="GO" id="GO:0009244">
    <property type="term" value="P:lipopolysaccharide core region biosynthetic process"/>
    <property type="evidence" value="ECO:0007669"/>
    <property type="project" value="TreeGrafter"/>
</dbReference>
<dbReference type="Proteomes" id="UP000198670">
    <property type="component" value="Unassembled WGS sequence"/>
</dbReference>
<dbReference type="SUPFAM" id="SSF53756">
    <property type="entry name" value="UDP-Glycosyltransferase/glycogen phosphorylase"/>
    <property type="match status" value="1"/>
</dbReference>
<dbReference type="Pfam" id="PF01075">
    <property type="entry name" value="Glyco_transf_9"/>
    <property type="match status" value="1"/>
</dbReference>
<keyword evidence="1" id="KW-0328">Glycosyltransferase</keyword>
<evidence type="ECO:0000313" key="4">
    <source>
        <dbReference type="Proteomes" id="UP000198670"/>
    </source>
</evidence>
<dbReference type="CDD" id="cd03789">
    <property type="entry name" value="GT9_LPS_heptosyltransferase"/>
    <property type="match status" value="1"/>
</dbReference>
<keyword evidence="4" id="KW-1185">Reference proteome</keyword>
<dbReference type="RefSeq" id="WP_090631934.1">
    <property type="nucleotide sequence ID" value="NZ_FOQO01000015.1"/>
</dbReference>
<dbReference type="InterPro" id="IPR051199">
    <property type="entry name" value="LPS_LOS_Heptosyltrfase"/>
</dbReference>
<name>A0A1I3USQ5_9SPHI</name>
<keyword evidence="2 3" id="KW-0808">Transferase</keyword>